<dbReference type="EMBL" id="CP059572">
    <property type="protein sequence ID" value="QXJ21299.1"/>
    <property type="molecule type" value="Genomic_DNA"/>
</dbReference>
<evidence type="ECO:0000313" key="9">
    <source>
        <dbReference type="EMBL" id="QXJ21299.1"/>
    </source>
</evidence>
<organism evidence="9 10">
    <name type="scientific">Actinomadura graeca</name>
    <dbReference type="NCBI Taxonomy" id="2750812"/>
    <lineage>
        <taxon>Bacteria</taxon>
        <taxon>Bacillati</taxon>
        <taxon>Actinomycetota</taxon>
        <taxon>Actinomycetes</taxon>
        <taxon>Streptosporangiales</taxon>
        <taxon>Thermomonosporaceae</taxon>
        <taxon>Actinomadura</taxon>
    </lineage>
</organism>
<proteinExistence type="inferred from homology"/>
<keyword evidence="10" id="KW-1185">Reference proteome</keyword>
<feature type="transmembrane region" description="Helical" evidence="8">
    <location>
        <begin position="121"/>
        <end position="140"/>
    </location>
</feature>
<dbReference type="Pfam" id="PF09594">
    <property type="entry name" value="GT87"/>
    <property type="match status" value="1"/>
</dbReference>
<evidence type="ECO:0000256" key="3">
    <source>
        <dbReference type="ARBA" id="ARBA00022679"/>
    </source>
</evidence>
<protein>
    <submittedName>
        <fullName evidence="9">DUF2029 domain-containing protein</fullName>
    </submittedName>
</protein>
<feature type="transmembrane region" description="Helical" evidence="8">
    <location>
        <begin position="337"/>
        <end position="357"/>
    </location>
</feature>
<feature type="transmembrane region" description="Helical" evidence="8">
    <location>
        <begin position="152"/>
        <end position="173"/>
    </location>
</feature>
<dbReference type="InterPro" id="IPR018584">
    <property type="entry name" value="GT87"/>
</dbReference>
<accession>A0ABX8QR73</accession>
<comment type="similarity">
    <text evidence="7">Belongs to the glycosyltransferase 87 family.</text>
</comment>
<feature type="transmembrane region" description="Helical" evidence="8">
    <location>
        <begin position="243"/>
        <end position="261"/>
    </location>
</feature>
<dbReference type="RefSeq" id="WP_231334444.1">
    <property type="nucleotide sequence ID" value="NZ_CP059572.1"/>
</dbReference>
<feature type="transmembrane region" description="Helical" evidence="8">
    <location>
        <begin position="309"/>
        <end position="325"/>
    </location>
</feature>
<evidence type="ECO:0000256" key="1">
    <source>
        <dbReference type="ARBA" id="ARBA00004651"/>
    </source>
</evidence>
<keyword evidence="4 8" id="KW-0812">Transmembrane</keyword>
<reference evidence="9" key="1">
    <citation type="submission" date="2020-07" db="EMBL/GenBank/DDBJ databases">
        <authorList>
            <person name="Tarantini F.S."/>
            <person name="Hong K.W."/>
            <person name="Chan K.G."/>
        </authorList>
    </citation>
    <scope>NUCLEOTIDE SEQUENCE</scope>
    <source>
        <strain evidence="9">32-07</strain>
    </source>
</reference>
<evidence type="ECO:0000256" key="5">
    <source>
        <dbReference type="ARBA" id="ARBA00022989"/>
    </source>
</evidence>
<sequence>MLKRCVYCVLAAEAAAVLVFAVVYDSLDFRIYMLGGRAVTGDARLYTDRLAEHWFTNTPFMAALFVPLSEVPLTAARVGWQLASVAAFAWACAEVLRLAGRRVSRRSAAAAAAAGMALQPMWQTIFLGQVNLFLLALVLADVRRVSDGRPAGIGIGIAAAVKLTPAIFVVLLLAAGRVRAAATAAAAFVVCGLLAYAIAPGASRLYWLHTFYDTSRVGVPYISNQSPYGAAARILRGEDNIGGWYPLLQAAIAVAGLLVAVRWARRDDWLGAAAVTGVTGLLVSPISWAHHWVWVVPALAVLLREGSRVLAAGGYVLFVLSPLWWTPSHGSPGQYGFHGALTLVANCYLVAGVLFLVHMSLRLRRVPRPPAPRAAGGGLPGEVSGPLWCR</sequence>
<comment type="subcellular location">
    <subcellularLocation>
        <location evidence="1">Cell membrane</location>
        <topology evidence="1">Multi-pass membrane protein</topology>
    </subcellularLocation>
</comment>
<keyword evidence="3" id="KW-0808">Transferase</keyword>
<dbReference type="Proteomes" id="UP001049518">
    <property type="component" value="Chromosome"/>
</dbReference>
<evidence type="ECO:0000313" key="10">
    <source>
        <dbReference type="Proteomes" id="UP001049518"/>
    </source>
</evidence>
<name>A0ABX8QR73_9ACTN</name>
<keyword evidence="6 8" id="KW-0472">Membrane</keyword>
<evidence type="ECO:0000256" key="6">
    <source>
        <dbReference type="ARBA" id="ARBA00023136"/>
    </source>
</evidence>
<feature type="transmembrane region" description="Helical" evidence="8">
    <location>
        <begin position="180"/>
        <end position="199"/>
    </location>
</feature>
<evidence type="ECO:0000256" key="4">
    <source>
        <dbReference type="ARBA" id="ARBA00022692"/>
    </source>
</evidence>
<keyword evidence="5 8" id="KW-1133">Transmembrane helix</keyword>
<gene>
    <name evidence="9" type="ORF">AGRA3207_002138</name>
</gene>
<evidence type="ECO:0000256" key="8">
    <source>
        <dbReference type="SAM" id="Phobius"/>
    </source>
</evidence>
<evidence type="ECO:0000256" key="7">
    <source>
        <dbReference type="ARBA" id="ARBA00024033"/>
    </source>
</evidence>
<keyword evidence="2" id="KW-1003">Cell membrane</keyword>
<evidence type="ECO:0000256" key="2">
    <source>
        <dbReference type="ARBA" id="ARBA00022475"/>
    </source>
</evidence>